<dbReference type="Pfam" id="PF04277">
    <property type="entry name" value="OAD_gamma"/>
    <property type="match status" value="1"/>
</dbReference>
<organism evidence="8 9">
    <name type="scientific">Desulfomarina profundi</name>
    <dbReference type="NCBI Taxonomy" id="2772557"/>
    <lineage>
        <taxon>Bacteria</taxon>
        <taxon>Pseudomonadati</taxon>
        <taxon>Thermodesulfobacteriota</taxon>
        <taxon>Desulfobulbia</taxon>
        <taxon>Desulfobulbales</taxon>
        <taxon>Desulfobulbaceae</taxon>
        <taxon>Desulfomarina</taxon>
    </lineage>
</organism>
<feature type="transmembrane region" description="Helical" evidence="7">
    <location>
        <begin position="6"/>
        <end position="30"/>
    </location>
</feature>
<dbReference type="AlphaFoldDB" id="A0A8D5JT02"/>
<dbReference type="NCBIfam" id="TIGR01195">
    <property type="entry name" value="oadG_fam"/>
    <property type="match status" value="1"/>
</dbReference>
<evidence type="ECO:0000313" key="8">
    <source>
        <dbReference type="EMBL" id="BCL62661.1"/>
    </source>
</evidence>
<dbReference type="GO" id="GO:0005886">
    <property type="term" value="C:plasma membrane"/>
    <property type="evidence" value="ECO:0007669"/>
    <property type="project" value="UniProtKB-SubCell"/>
</dbReference>
<evidence type="ECO:0000256" key="7">
    <source>
        <dbReference type="SAM" id="Phobius"/>
    </source>
</evidence>
<reference evidence="8" key="1">
    <citation type="submission" date="2020-09" db="EMBL/GenBank/DDBJ databases">
        <title>Desulfogranum mesoprofundum gen. nov., sp. nov., a novel mesophilic, sulfate-reducing chemolithoautotroph isolated from a deep-sea hydrothermal vent chimney in the Suiyo Seamount.</title>
        <authorList>
            <person name="Hashimoto Y."/>
            <person name="Nakagawa S."/>
        </authorList>
    </citation>
    <scope>NUCLEOTIDE SEQUENCE</scope>
    <source>
        <strain evidence="8">KT2</strain>
    </source>
</reference>
<keyword evidence="5 7" id="KW-0472">Membrane</keyword>
<keyword evidence="4 7" id="KW-1133">Transmembrane helix</keyword>
<dbReference type="RefSeq" id="WP_228854992.1">
    <property type="nucleotide sequence ID" value="NZ_AP024086.1"/>
</dbReference>
<name>A0A8D5JT02_9BACT</name>
<dbReference type="GO" id="GO:0036376">
    <property type="term" value="P:sodium ion export across plasma membrane"/>
    <property type="evidence" value="ECO:0007669"/>
    <property type="project" value="InterPro"/>
</dbReference>
<keyword evidence="2" id="KW-1003">Cell membrane</keyword>
<evidence type="ECO:0000256" key="3">
    <source>
        <dbReference type="ARBA" id="ARBA00022692"/>
    </source>
</evidence>
<evidence type="ECO:0000256" key="6">
    <source>
        <dbReference type="SAM" id="Coils"/>
    </source>
</evidence>
<dbReference type="Proteomes" id="UP000826725">
    <property type="component" value="Chromosome"/>
</dbReference>
<dbReference type="GO" id="GO:0015081">
    <property type="term" value="F:sodium ion transmembrane transporter activity"/>
    <property type="evidence" value="ECO:0007669"/>
    <property type="project" value="InterPro"/>
</dbReference>
<evidence type="ECO:0000313" key="9">
    <source>
        <dbReference type="Proteomes" id="UP000826725"/>
    </source>
</evidence>
<keyword evidence="9" id="KW-1185">Reference proteome</keyword>
<evidence type="ECO:0000256" key="2">
    <source>
        <dbReference type="ARBA" id="ARBA00022475"/>
    </source>
</evidence>
<dbReference type="EMBL" id="AP024086">
    <property type="protein sequence ID" value="BCL62661.1"/>
    <property type="molecule type" value="Genomic_DNA"/>
</dbReference>
<gene>
    <name evidence="8" type="ORF">DGMP_33540</name>
</gene>
<feature type="coiled-coil region" evidence="6">
    <location>
        <begin position="37"/>
        <end position="64"/>
    </location>
</feature>
<keyword evidence="3 7" id="KW-0812">Transmembrane</keyword>
<dbReference type="KEGG" id="dbk:DGMP_33540"/>
<proteinExistence type="predicted"/>
<evidence type="ECO:0000256" key="5">
    <source>
        <dbReference type="ARBA" id="ARBA00023136"/>
    </source>
</evidence>
<keyword evidence="6" id="KW-0175">Coiled coil</keyword>
<evidence type="ECO:0000256" key="4">
    <source>
        <dbReference type="ARBA" id="ARBA00022989"/>
    </source>
</evidence>
<dbReference type="InterPro" id="IPR005899">
    <property type="entry name" value="Na_pump_deCOase"/>
</dbReference>
<accession>A0A8D5JT02</accession>
<comment type="subcellular location">
    <subcellularLocation>
        <location evidence="1">Cell membrane</location>
    </subcellularLocation>
</comment>
<sequence length="88" mass="9892">MIIEGVKLMFVGMTTVLLFLSLMILLIQFVSFLTRDATARELEAIQKERELQSLKRKKKKEASADSDEDIAVIAAAIAAFEAERFART</sequence>
<protein>
    <submittedName>
        <fullName evidence="8">Uncharacterized protein</fullName>
    </submittedName>
</protein>
<evidence type="ECO:0000256" key="1">
    <source>
        <dbReference type="ARBA" id="ARBA00004236"/>
    </source>
</evidence>